<evidence type="ECO:0000256" key="1">
    <source>
        <dbReference type="SAM" id="MobiDB-lite"/>
    </source>
</evidence>
<feature type="compositionally biased region" description="Polar residues" evidence="1">
    <location>
        <begin position="15"/>
        <end position="24"/>
    </location>
</feature>
<organism evidence="3 4">
    <name type="scientific">Periconia macrospinosa</name>
    <dbReference type="NCBI Taxonomy" id="97972"/>
    <lineage>
        <taxon>Eukaryota</taxon>
        <taxon>Fungi</taxon>
        <taxon>Dikarya</taxon>
        <taxon>Ascomycota</taxon>
        <taxon>Pezizomycotina</taxon>
        <taxon>Dothideomycetes</taxon>
        <taxon>Pleosporomycetidae</taxon>
        <taxon>Pleosporales</taxon>
        <taxon>Massarineae</taxon>
        <taxon>Periconiaceae</taxon>
        <taxon>Periconia</taxon>
    </lineage>
</organism>
<evidence type="ECO:0000313" key="3">
    <source>
        <dbReference type="EMBL" id="PVI03770.1"/>
    </source>
</evidence>
<feature type="compositionally biased region" description="Basic and acidic residues" evidence="1">
    <location>
        <begin position="46"/>
        <end position="66"/>
    </location>
</feature>
<protein>
    <recommendedName>
        <fullName evidence="2">Hypervirulence associated protein TUDOR domain-containing protein</fullName>
    </recommendedName>
</protein>
<keyword evidence="4" id="KW-1185">Reference proteome</keyword>
<dbReference type="EMBL" id="KZ805328">
    <property type="protein sequence ID" value="PVI03770.1"/>
    <property type="molecule type" value="Genomic_DNA"/>
</dbReference>
<evidence type="ECO:0000259" key="2">
    <source>
        <dbReference type="Pfam" id="PF11160"/>
    </source>
</evidence>
<feature type="domain" description="Hypervirulence associated protein TUDOR" evidence="2">
    <location>
        <begin position="65"/>
        <end position="122"/>
    </location>
</feature>
<dbReference type="InterPro" id="IPR021331">
    <property type="entry name" value="Hva1_TUDOR"/>
</dbReference>
<dbReference type="OrthoDB" id="3360421at2759"/>
<sequence length="124" mass="13293">EEEEEEEDGAGATARSKSGSQNPDDATYPTKKRGQGANSVQSVNKTPKDGGDLTAGDKTRVPEKGQKVQWGNGGDSREGEVEAVYQEKRAGRKTLKGSEEEPQIALKEDNSGKTAIQSPENVKF</sequence>
<feature type="non-terminal residue" evidence="3">
    <location>
        <position position="1"/>
    </location>
</feature>
<feature type="region of interest" description="Disordered" evidence="1">
    <location>
        <begin position="1"/>
        <end position="124"/>
    </location>
</feature>
<proteinExistence type="predicted"/>
<feature type="compositionally biased region" description="Polar residues" evidence="1">
    <location>
        <begin position="112"/>
        <end position="124"/>
    </location>
</feature>
<reference evidence="3 4" key="1">
    <citation type="journal article" date="2018" name="Sci. Rep.">
        <title>Comparative genomics provides insights into the lifestyle and reveals functional heterogeneity of dark septate endophytic fungi.</title>
        <authorList>
            <person name="Knapp D.G."/>
            <person name="Nemeth J.B."/>
            <person name="Barry K."/>
            <person name="Hainaut M."/>
            <person name="Henrissat B."/>
            <person name="Johnson J."/>
            <person name="Kuo A."/>
            <person name="Lim J.H.P."/>
            <person name="Lipzen A."/>
            <person name="Nolan M."/>
            <person name="Ohm R.A."/>
            <person name="Tamas L."/>
            <person name="Grigoriev I.V."/>
            <person name="Spatafora J.W."/>
            <person name="Nagy L.G."/>
            <person name="Kovacs G.M."/>
        </authorList>
    </citation>
    <scope>NUCLEOTIDE SEQUENCE [LARGE SCALE GENOMIC DNA]</scope>
    <source>
        <strain evidence="3 4">DSE2036</strain>
    </source>
</reference>
<dbReference type="STRING" id="97972.A0A2V1E3J3"/>
<feature type="compositionally biased region" description="Basic and acidic residues" evidence="1">
    <location>
        <begin position="75"/>
        <end position="89"/>
    </location>
</feature>
<dbReference type="Proteomes" id="UP000244855">
    <property type="component" value="Unassembled WGS sequence"/>
</dbReference>
<gene>
    <name evidence="3" type="ORF">DM02DRAFT_227173</name>
</gene>
<evidence type="ECO:0000313" key="4">
    <source>
        <dbReference type="Proteomes" id="UP000244855"/>
    </source>
</evidence>
<accession>A0A2V1E3J3</accession>
<name>A0A2V1E3J3_9PLEO</name>
<dbReference type="AlphaFoldDB" id="A0A2V1E3J3"/>
<dbReference type="Pfam" id="PF11160">
    <property type="entry name" value="Hva1_TUDOR"/>
    <property type="match status" value="1"/>
</dbReference>
<feature type="compositionally biased region" description="Polar residues" evidence="1">
    <location>
        <begin position="36"/>
        <end position="45"/>
    </location>
</feature>